<name>A0A939GEH7_9BACT</name>
<dbReference type="Proteomes" id="UP000664034">
    <property type="component" value="Unassembled WGS sequence"/>
</dbReference>
<accession>A0A939GEH7</accession>
<gene>
    <name evidence="1" type="ORF">J2I47_13185</name>
</gene>
<dbReference type="EMBL" id="JAFMYV010000006">
    <property type="protein sequence ID" value="MBO0937504.1"/>
    <property type="molecule type" value="Genomic_DNA"/>
</dbReference>
<keyword evidence="2" id="KW-1185">Reference proteome</keyword>
<dbReference type="Gene3D" id="3.40.1350.120">
    <property type="match status" value="1"/>
</dbReference>
<comment type="caution">
    <text evidence="1">The sequence shown here is derived from an EMBL/GenBank/DDBJ whole genome shotgun (WGS) entry which is preliminary data.</text>
</comment>
<sequence>MSDLINYHLVYPDPRESEVNPTGGYVEVHTTHHNHEAARNIETAKLLAKLGYKVRLLQIDTTPHHKNPDAYFLDEEIEVEFKHNLTPTRSAIEEAIRKGRHQADYLVIHILSEVSTADLKSVIIGRMKFAYNVRKLWIIRDQQLVTLTREEIYDGTIALKIQ</sequence>
<evidence type="ECO:0000313" key="1">
    <source>
        <dbReference type="EMBL" id="MBO0937504.1"/>
    </source>
</evidence>
<reference evidence="1" key="1">
    <citation type="submission" date="2021-03" db="EMBL/GenBank/DDBJ databases">
        <title>Fibrella sp. HMF5335 genome sequencing and assembly.</title>
        <authorList>
            <person name="Kang H."/>
            <person name="Kim H."/>
            <person name="Bae S."/>
            <person name="Joh K."/>
        </authorList>
    </citation>
    <scope>NUCLEOTIDE SEQUENCE</scope>
    <source>
        <strain evidence="1">HMF5335</strain>
    </source>
</reference>
<protein>
    <recommendedName>
        <fullName evidence="3">tRNA nuclease CdiA C-terminal domain-containing protein</fullName>
    </recommendedName>
</protein>
<evidence type="ECO:0008006" key="3">
    <source>
        <dbReference type="Google" id="ProtNLM"/>
    </source>
</evidence>
<organism evidence="1 2">
    <name type="scientific">Fibrella rubiginis</name>
    <dbReference type="NCBI Taxonomy" id="2817060"/>
    <lineage>
        <taxon>Bacteria</taxon>
        <taxon>Pseudomonadati</taxon>
        <taxon>Bacteroidota</taxon>
        <taxon>Cytophagia</taxon>
        <taxon>Cytophagales</taxon>
        <taxon>Spirosomataceae</taxon>
        <taxon>Fibrella</taxon>
    </lineage>
</organism>
<dbReference type="RefSeq" id="WP_207365062.1">
    <property type="nucleotide sequence ID" value="NZ_JAFMYV010000006.1"/>
</dbReference>
<dbReference type="AlphaFoldDB" id="A0A939GEH7"/>
<proteinExistence type="predicted"/>
<evidence type="ECO:0000313" key="2">
    <source>
        <dbReference type="Proteomes" id="UP000664034"/>
    </source>
</evidence>